<dbReference type="PANTHER" id="PTHR36836">
    <property type="entry name" value="COLANIC ACID BIOSYNTHESIS PROTEIN WCAK"/>
    <property type="match status" value="1"/>
</dbReference>
<organism evidence="2 3">
    <name type="scientific">Kribbella soli</name>
    <dbReference type="NCBI Taxonomy" id="1124743"/>
    <lineage>
        <taxon>Bacteria</taxon>
        <taxon>Bacillati</taxon>
        <taxon>Actinomycetota</taxon>
        <taxon>Actinomycetes</taxon>
        <taxon>Propionibacteriales</taxon>
        <taxon>Kribbellaceae</taxon>
        <taxon>Kribbella</taxon>
    </lineage>
</organism>
<evidence type="ECO:0000313" key="3">
    <source>
        <dbReference type="Proteomes" id="UP000292346"/>
    </source>
</evidence>
<dbReference type="Pfam" id="PF04230">
    <property type="entry name" value="PS_pyruv_trans"/>
    <property type="match status" value="1"/>
</dbReference>
<evidence type="ECO:0000259" key="1">
    <source>
        <dbReference type="Pfam" id="PF04230"/>
    </source>
</evidence>
<dbReference type="OrthoDB" id="3358948at2"/>
<sequence length="410" mass="45384">MSNVERAQRVGLFGRLGSGNLGNDAGLEAMLAYLRTEHPDAVLDSLCSGPEVVTARHGIPAYQIHCLNNSQAPRSRLGRAALTVPRIALGALIDTWRTVAWTRRHDVVIVPGSGVLEATMPQRPWQLPYSLAVVSVAARVFGAKFAFVSIGATVIRQRVNRRLMRFSTRLAHYRSFRDQQSLDGARESGFATSRDRVHPDLVFALPAPVADPGPTGVVGVGVISYHYSADDPRTDELYDSYLAKMRRFVRELTTRGYQVQLFVGDDYDEPVIPMLQEEAEAGTIRYDRCETFDELMNQIAGVDVMIGSRFHNVIAGLKCAKPTISIGYGRKNAAVMELFGQGEYAHDIRDFDVDVLLEQFTLLMRDRERVMKELAECNSAVERGLAEQFEALSAEVFANPPVRRAGSVPA</sequence>
<evidence type="ECO:0000313" key="2">
    <source>
        <dbReference type="EMBL" id="TCC05611.1"/>
    </source>
</evidence>
<reference evidence="2 3" key="1">
    <citation type="submission" date="2019-02" db="EMBL/GenBank/DDBJ databases">
        <title>Kribbella capetownensis sp. nov. and Kribbella speibonae sp. nov., isolated from soil.</title>
        <authorList>
            <person name="Curtis S.M."/>
            <person name="Norton I."/>
            <person name="Everest G.J."/>
            <person name="Meyers P.R."/>
        </authorList>
    </citation>
    <scope>NUCLEOTIDE SEQUENCE [LARGE SCALE GENOMIC DNA]</scope>
    <source>
        <strain evidence="2 3">KCTC 29219</strain>
    </source>
</reference>
<accession>A0A4R0H5H3</accession>
<dbReference type="PANTHER" id="PTHR36836:SF1">
    <property type="entry name" value="COLANIC ACID BIOSYNTHESIS PROTEIN WCAK"/>
    <property type="match status" value="1"/>
</dbReference>
<protein>
    <recommendedName>
        <fullName evidence="1">Polysaccharide pyruvyl transferase domain-containing protein</fullName>
    </recommendedName>
</protein>
<dbReference type="Proteomes" id="UP000292346">
    <property type="component" value="Unassembled WGS sequence"/>
</dbReference>
<gene>
    <name evidence="2" type="ORF">E0H45_26735</name>
</gene>
<keyword evidence="3" id="KW-1185">Reference proteome</keyword>
<feature type="domain" description="Polysaccharide pyruvyl transferase" evidence="1">
    <location>
        <begin position="20"/>
        <end position="329"/>
    </location>
</feature>
<dbReference type="InterPro" id="IPR007345">
    <property type="entry name" value="Polysacch_pyruvyl_Trfase"/>
</dbReference>
<proteinExistence type="predicted"/>
<comment type="caution">
    <text evidence="2">The sequence shown here is derived from an EMBL/GenBank/DDBJ whole genome shotgun (WGS) entry which is preliminary data.</text>
</comment>
<dbReference type="AlphaFoldDB" id="A0A4R0H5H3"/>
<name>A0A4R0H5H3_9ACTN</name>
<dbReference type="EMBL" id="SJJZ01000003">
    <property type="protein sequence ID" value="TCC05611.1"/>
    <property type="molecule type" value="Genomic_DNA"/>
</dbReference>
<dbReference type="RefSeq" id="WP_131342329.1">
    <property type="nucleotide sequence ID" value="NZ_SJJZ01000003.1"/>
</dbReference>